<evidence type="ECO:0000259" key="5">
    <source>
        <dbReference type="PROSITE" id="PS50111"/>
    </source>
</evidence>
<dbReference type="SMART" id="SM00283">
    <property type="entry name" value="MA"/>
    <property type="match status" value="1"/>
</dbReference>
<keyword evidence="6" id="KW-0675">Receptor</keyword>
<accession>A0A1I0BHC2</accession>
<dbReference type="SUPFAM" id="SSF58104">
    <property type="entry name" value="Methyl-accepting chemotaxis protein (MCP) signaling domain"/>
    <property type="match status" value="1"/>
</dbReference>
<dbReference type="InterPro" id="IPR025991">
    <property type="entry name" value="Chemoreceptor_zinc-bind_dom"/>
</dbReference>
<comment type="subcellular location">
    <subcellularLocation>
        <location evidence="1">Membrane</location>
    </subcellularLocation>
</comment>
<dbReference type="AlphaFoldDB" id="A0A1I0BHC2"/>
<protein>
    <submittedName>
        <fullName evidence="6">Chemoreceptor zinc-binding domain-containing protein</fullName>
    </submittedName>
</protein>
<feature type="coiled-coil region" evidence="4">
    <location>
        <begin position="14"/>
        <end position="41"/>
    </location>
</feature>
<dbReference type="Proteomes" id="UP000242642">
    <property type="component" value="Unassembled WGS sequence"/>
</dbReference>
<dbReference type="GO" id="GO:0006935">
    <property type="term" value="P:chemotaxis"/>
    <property type="evidence" value="ECO:0007669"/>
    <property type="project" value="UniProtKB-ARBA"/>
</dbReference>
<feature type="domain" description="Methyl-accepting transducer" evidence="5">
    <location>
        <begin position="95"/>
        <end position="253"/>
    </location>
</feature>
<dbReference type="STRING" id="1123402.SAMN02583745_01259"/>
<gene>
    <name evidence="6" type="ORF">SAMN02583745_01259</name>
</gene>
<evidence type="ECO:0000313" key="7">
    <source>
        <dbReference type="Proteomes" id="UP000242642"/>
    </source>
</evidence>
<organism evidence="6 7">
    <name type="scientific">Thorsellia anophelis DSM 18579</name>
    <dbReference type="NCBI Taxonomy" id="1123402"/>
    <lineage>
        <taxon>Bacteria</taxon>
        <taxon>Pseudomonadati</taxon>
        <taxon>Pseudomonadota</taxon>
        <taxon>Gammaproteobacteria</taxon>
        <taxon>Enterobacterales</taxon>
        <taxon>Thorselliaceae</taxon>
        <taxon>Thorsellia</taxon>
    </lineage>
</organism>
<keyword evidence="4" id="KW-0175">Coiled coil</keyword>
<dbReference type="GO" id="GO:0016020">
    <property type="term" value="C:membrane"/>
    <property type="evidence" value="ECO:0007669"/>
    <property type="project" value="UniProtKB-SubCell"/>
</dbReference>
<reference evidence="7" key="1">
    <citation type="submission" date="2016-10" db="EMBL/GenBank/DDBJ databases">
        <authorList>
            <person name="Varghese N."/>
            <person name="Submissions S."/>
        </authorList>
    </citation>
    <scope>NUCLEOTIDE SEQUENCE [LARGE SCALE GENOMIC DNA]</scope>
    <source>
        <strain evidence="7">DSM 18579</strain>
    </source>
</reference>
<name>A0A1I0BHC2_9GAMM</name>
<dbReference type="PANTHER" id="PTHR32089">
    <property type="entry name" value="METHYL-ACCEPTING CHEMOTAXIS PROTEIN MCPB"/>
    <property type="match status" value="1"/>
</dbReference>
<dbReference type="OrthoDB" id="9808588at2"/>
<proteinExistence type="predicted"/>
<evidence type="ECO:0000256" key="1">
    <source>
        <dbReference type="ARBA" id="ARBA00004370"/>
    </source>
</evidence>
<dbReference type="Gene3D" id="1.20.120.30">
    <property type="entry name" value="Aspartate receptor, ligand-binding domain"/>
    <property type="match status" value="1"/>
</dbReference>
<dbReference type="InterPro" id="IPR004089">
    <property type="entry name" value="MCPsignal_dom"/>
</dbReference>
<evidence type="ECO:0000256" key="4">
    <source>
        <dbReference type="SAM" id="Coils"/>
    </source>
</evidence>
<keyword evidence="2 3" id="KW-0807">Transducer</keyword>
<sequence length="362" mass="40047">MTFLTQLAPYFKSKHSLLKQIKHLETRINQLTSSLNTAEAELTTSQSTIKNNHELNLNLIKFAESLGLSQQTLNILSSNLVNEKIKVEEIQQNGVSTSSRQLIETMSYDLLELANKSKNTILTVENLKGSSEQIGAIISLIQQISSQTNLLALNAAIEAARAGSAGRGFAVVAGEVRSLAERSRIAAADINLLVKEIQTDTHNALDGISVLSTNATQSAQQGELTKSNIEQVLTLFHHMEEAIASTALRSFTELAKIDHLVFKFEVYKVFFGVSKKTEGEFANHTMCRLGKWYYDGEGKRYFAKLDGYAQMEKPHADVHKFGKAAVEKYHQGLIAEGIKDISLMETHSMDVLKCLEKMAISI</sequence>
<dbReference type="GO" id="GO:0007165">
    <property type="term" value="P:signal transduction"/>
    <property type="evidence" value="ECO:0007669"/>
    <property type="project" value="UniProtKB-KW"/>
</dbReference>
<dbReference type="PANTHER" id="PTHR32089:SF112">
    <property type="entry name" value="LYSOZYME-LIKE PROTEIN-RELATED"/>
    <property type="match status" value="1"/>
</dbReference>
<dbReference type="RefSeq" id="WP_093318700.1">
    <property type="nucleotide sequence ID" value="NZ_FOHV01000008.1"/>
</dbReference>
<dbReference type="PROSITE" id="PS50111">
    <property type="entry name" value="CHEMOTAXIS_TRANSDUC_2"/>
    <property type="match status" value="1"/>
</dbReference>
<dbReference type="Pfam" id="PF13682">
    <property type="entry name" value="CZB"/>
    <property type="match status" value="1"/>
</dbReference>
<dbReference type="Pfam" id="PF00015">
    <property type="entry name" value="MCPsignal"/>
    <property type="match status" value="1"/>
</dbReference>
<evidence type="ECO:0000256" key="3">
    <source>
        <dbReference type="PROSITE-ProRule" id="PRU00284"/>
    </source>
</evidence>
<evidence type="ECO:0000256" key="2">
    <source>
        <dbReference type="ARBA" id="ARBA00023224"/>
    </source>
</evidence>
<keyword evidence="7" id="KW-1185">Reference proteome</keyword>
<dbReference type="EMBL" id="FOHV01000008">
    <property type="protein sequence ID" value="SET06378.1"/>
    <property type="molecule type" value="Genomic_DNA"/>
</dbReference>
<evidence type="ECO:0000313" key="6">
    <source>
        <dbReference type="EMBL" id="SET06378.1"/>
    </source>
</evidence>
<dbReference type="Gene3D" id="6.10.250.3200">
    <property type="match status" value="1"/>
</dbReference>